<gene>
    <name evidence="1" type="ORF">CLV62_12140</name>
</gene>
<proteinExistence type="predicted"/>
<evidence type="ECO:0000313" key="1">
    <source>
        <dbReference type="EMBL" id="PXV62217.1"/>
    </source>
</evidence>
<dbReference type="AlphaFoldDB" id="A0A2V3PKZ5"/>
<dbReference type="RefSeq" id="WP_110311566.1">
    <property type="nucleotide sequence ID" value="NZ_QICL01000021.1"/>
</dbReference>
<sequence length="113" mass="13050">MLFITYAQSKIVCVPFAQSRKRNQKGFAVIYLSCEVNDGSAYARQALRPCLLHGVPDVRRKRKKQKEIKVKRTFFVSAFRSRIGYPVQGGTVLIFCFVLHQGKMKDKPDRVRQ</sequence>
<evidence type="ECO:0000313" key="2">
    <source>
        <dbReference type="Proteomes" id="UP000247973"/>
    </source>
</evidence>
<dbReference type="OrthoDB" id="999614at2"/>
<dbReference type="EMBL" id="QICL01000021">
    <property type="protein sequence ID" value="PXV62217.1"/>
    <property type="molecule type" value="Genomic_DNA"/>
</dbReference>
<dbReference type="Proteomes" id="UP000247973">
    <property type="component" value="Unassembled WGS sequence"/>
</dbReference>
<accession>A0A2V3PKZ5</accession>
<comment type="caution">
    <text evidence="1">The sequence shown here is derived from an EMBL/GenBank/DDBJ whole genome shotgun (WGS) entry which is preliminary data.</text>
</comment>
<organism evidence="1 2">
    <name type="scientific">Dysgonomonas alginatilytica</name>
    <dbReference type="NCBI Taxonomy" id="1605892"/>
    <lineage>
        <taxon>Bacteria</taxon>
        <taxon>Pseudomonadati</taxon>
        <taxon>Bacteroidota</taxon>
        <taxon>Bacteroidia</taxon>
        <taxon>Bacteroidales</taxon>
        <taxon>Dysgonomonadaceae</taxon>
        <taxon>Dysgonomonas</taxon>
    </lineage>
</organism>
<reference evidence="1 2" key="1">
    <citation type="submission" date="2018-03" db="EMBL/GenBank/DDBJ databases">
        <title>Genomic Encyclopedia of Archaeal and Bacterial Type Strains, Phase II (KMG-II): from individual species to whole genera.</title>
        <authorList>
            <person name="Goeker M."/>
        </authorList>
    </citation>
    <scope>NUCLEOTIDE SEQUENCE [LARGE SCALE GENOMIC DNA]</scope>
    <source>
        <strain evidence="1 2">DSM 100214</strain>
    </source>
</reference>
<name>A0A2V3PKZ5_9BACT</name>
<protein>
    <submittedName>
        <fullName evidence="1">Uncharacterized protein</fullName>
    </submittedName>
</protein>
<keyword evidence="2" id="KW-1185">Reference proteome</keyword>